<dbReference type="Pfam" id="PF03193">
    <property type="entry name" value="RsgA_GTPase"/>
    <property type="match status" value="1"/>
</dbReference>
<dbReference type="Pfam" id="PF16745">
    <property type="entry name" value="RsgA_N"/>
    <property type="match status" value="1"/>
</dbReference>
<dbReference type="PROSITE" id="PS50936">
    <property type="entry name" value="ENGC_GTPASE"/>
    <property type="match status" value="1"/>
</dbReference>
<keyword evidence="4 10" id="KW-0699">rRNA-binding</keyword>
<evidence type="ECO:0000256" key="4">
    <source>
        <dbReference type="ARBA" id="ARBA00022730"/>
    </source>
</evidence>
<dbReference type="InterPro" id="IPR012340">
    <property type="entry name" value="NA-bd_OB-fold"/>
</dbReference>
<keyword evidence="14" id="KW-1185">Reference proteome</keyword>
<dbReference type="EMBL" id="SOBG01000007">
    <property type="protein sequence ID" value="TDT68531.1"/>
    <property type="molecule type" value="Genomic_DNA"/>
</dbReference>
<protein>
    <recommendedName>
        <fullName evidence="10">Small ribosomal subunit biogenesis GTPase RsgA</fullName>
        <ecNumber evidence="10">3.6.1.-</ecNumber>
    </recommendedName>
</protein>
<keyword evidence="6 10" id="KW-0378">Hydrolase</keyword>
<keyword evidence="8 10" id="KW-0694">RNA-binding</keyword>
<keyword evidence="1 10" id="KW-0963">Cytoplasm</keyword>
<feature type="binding site" evidence="10">
    <location>
        <position position="260"/>
    </location>
    <ligand>
        <name>Zn(2+)</name>
        <dbReference type="ChEBI" id="CHEBI:29105"/>
    </ligand>
</feature>
<comment type="function">
    <text evidence="10">One of several proteins that assist in the late maturation steps of the functional core of the 30S ribosomal subunit. Helps release RbfA from mature subunits. May play a role in the assembly of ribosomal proteins into the subunit. Circularly permuted GTPase that catalyzes slow GTP hydrolysis, GTPase activity is stimulated by the 30S ribosomal subunit.</text>
</comment>
<feature type="domain" description="CP-type G" evidence="12">
    <location>
        <begin position="70"/>
        <end position="230"/>
    </location>
</feature>
<reference evidence="13 14" key="1">
    <citation type="submission" date="2019-03" db="EMBL/GenBank/DDBJ databases">
        <title>Genomic Encyclopedia of Type Strains, Phase IV (KMG-IV): sequencing the most valuable type-strain genomes for metagenomic binning, comparative biology and taxonomic classification.</title>
        <authorList>
            <person name="Goeker M."/>
        </authorList>
    </citation>
    <scope>NUCLEOTIDE SEQUENCE [LARGE SCALE GENOMIC DNA]</scope>
    <source>
        <strain evidence="13 14">DSM 100055</strain>
    </source>
</reference>
<dbReference type="RefSeq" id="WP_243832407.1">
    <property type="nucleotide sequence ID" value="NZ_SOBG01000007.1"/>
</dbReference>
<dbReference type="Gene3D" id="1.10.40.50">
    <property type="entry name" value="Probable gtpase engc, domain 3"/>
    <property type="match status" value="1"/>
</dbReference>
<keyword evidence="9 10" id="KW-0342">GTP-binding</keyword>
<evidence type="ECO:0000313" key="13">
    <source>
        <dbReference type="EMBL" id="TDT68531.1"/>
    </source>
</evidence>
<dbReference type="AlphaFoldDB" id="A0AA46DXV3"/>
<dbReference type="HAMAP" id="MF_01820">
    <property type="entry name" value="GTPase_RsgA"/>
    <property type="match status" value="1"/>
</dbReference>
<name>A0AA46DXV3_9FUSO</name>
<dbReference type="PANTHER" id="PTHR32120:SF11">
    <property type="entry name" value="SMALL RIBOSOMAL SUBUNIT BIOGENESIS GTPASE RSGA 1, MITOCHONDRIAL-RELATED"/>
    <property type="match status" value="1"/>
</dbReference>
<dbReference type="GO" id="GO:0046872">
    <property type="term" value="F:metal ion binding"/>
    <property type="evidence" value="ECO:0007669"/>
    <property type="project" value="UniProtKB-KW"/>
</dbReference>
<evidence type="ECO:0000256" key="2">
    <source>
        <dbReference type="ARBA" id="ARBA00022517"/>
    </source>
</evidence>
<evidence type="ECO:0000256" key="7">
    <source>
        <dbReference type="ARBA" id="ARBA00022833"/>
    </source>
</evidence>
<dbReference type="PROSITE" id="PS51721">
    <property type="entry name" value="G_CP"/>
    <property type="match status" value="1"/>
</dbReference>
<keyword evidence="7 10" id="KW-0862">Zinc</keyword>
<evidence type="ECO:0000256" key="3">
    <source>
        <dbReference type="ARBA" id="ARBA00022723"/>
    </source>
</evidence>
<dbReference type="InterPro" id="IPR030378">
    <property type="entry name" value="G_CP_dom"/>
</dbReference>
<keyword evidence="2 10" id="KW-0690">Ribosome biogenesis</keyword>
<gene>
    <name evidence="10" type="primary">rsgA</name>
    <name evidence="13" type="ORF">EV215_1598</name>
</gene>
<dbReference type="GO" id="GO:0005525">
    <property type="term" value="F:GTP binding"/>
    <property type="evidence" value="ECO:0007669"/>
    <property type="project" value="UniProtKB-UniRule"/>
</dbReference>
<dbReference type="GO" id="GO:0019843">
    <property type="term" value="F:rRNA binding"/>
    <property type="evidence" value="ECO:0007669"/>
    <property type="project" value="UniProtKB-KW"/>
</dbReference>
<evidence type="ECO:0000259" key="11">
    <source>
        <dbReference type="PROSITE" id="PS50936"/>
    </source>
</evidence>
<evidence type="ECO:0000256" key="10">
    <source>
        <dbReference type="HAMAP-Rule" id="MF_01820"/>
    </source>
</evidence>
<accession>A0AA46DXV3</accession>
<feature type="binding site" evidence="10">
    <location>
        <position position="268"/>
    </location>
    <ligand>
        <name>Zn(2+)</name>
        <dbReference type="ChEBI" id="CHEBI:29105"/>
    </ligand>
</feature>
<evidence type="ECO:0000313" key="14">
    <source>
        <dbReference type="Proteomes" id="UP000294678"/>
    </source>
</evidence>
<dbReference type="GO" id="GO:0003924">
    <property type="term" value="F:GTPase activity"/>
    <property type="evidence" value="ECO:0007669"/>
    <property type="project" value="UniProtKB-UniRule"/>
</dbReference>
<dbReference type="SUPFAM" id="SSF52540">
    <property type="entry name" value="P-loop containing nucleoside triphosphate hydrolases"/>
    <property type="match status" value="1"/>
</dbReference>
<feature type="domain" description="EngC GTPase" evidence="11">
    <location>
        <begin position="79"/>
        <end position="228"/>
    </location>
</feature>
<evidence type="ECO:0000256" key="1">
    <source>
        <dbReference type="ARBA" id="ARBA00022490"/>
    </source>
</evidence>
<proteinExistence type="inferred from homology"/>
<dbReference type="InterPro" id="IPR004881">
    <property type="entry name" value="Ribosome_biogen_GTPase_RsgA"/>
</dbReference>
<dbReference type="Gene3D" id="2.40.50.140">
    <property type="entry name" value="Nucleic acid-binding proteins"/>
    <property type="match status" value="1"/>
</dbReference>
<dbReference type="SUPFAM" id="SSF50249">
    <property type="entry name" value="Nucleic acid-binding proteins"/>
    <property type="match status" value="1"/>
</dbReference>
<feature type="binding site" evidence="10">
    <location>
        <begin position="119"/>
        <end position="122"/>
    </location>
    <ligand>
        <name>GTP</name>
        <dbReference type="ChEBI" id="CHEBI:37565"/>
    </ligand>
</feature>
<evidence type="ECO:0000259" key="12">
    <source>
        <dbReference type="PROSITE" id="PS51721"/>
    </source>
</evidence>
<dbReference type="Proteomes" id="UP000294678">
    <property type="component" value="Unassembled WGS sequence"/>
</dbReference>
<feature type="binding site" evidence="10">
    <location>
        <begin position="172"/>
        <end position="180"/>
    </location>
    <ligand>
        <name>GTP</name>
        <dbReference type="ChEBI" id="CHEBI:37565"/>
    </ligand>
</feature>
<keyword evidence="5 10" id="KW-0547">Nucleotide-binding</keyword>
<evidence type="ECO:0000256" key="6">
    <source>
        <dbReference type="ARBA" id="ARBA00022801"/>
    </source>
</evidence>
<dbReference type="CDD" id="cd01854">
    <property type="entry name" value="YjeQ_EngC"/>
    <property type="match status" value="1"/>
</dbReference>
<evidence type="ECO:0000256" key="5">
    <source>
        <dbReference type="ARBA" id="ARBA00022741"/>
    </source>
</evidence>
<dbReference type="InterPro" id="IPR031944">
    <property type="entry name" value="RsgA_N"/>
</dbReference>
<organism evidence="13 14">
    <name type="scientific">Hypnocyclicus thermotrophus</name>
    <dbReference type="NCBI Taxonomy" id="1627895"/>
    <lineage>
        <taxon>Bacteria</taxon>
        <taxon>Fusobacteriati</taxon>
        <taxon>Fusobacteriota</taxon>
        <taxon>Fusobacteriia</taxon>
        <taxon>Fusobacteriales</taxon>
        <taxon>Fusobacteriaceae</taxon>
        <taxon>Hypnocyclicus</taxon>
    </lineage>
</organism>
<feature type="binding site" evidence="10">
    <location>
        <position position="255"/>
    </location>
    <ligand>
        <name>Zn(2+)</name>
        <dbReference type="ChEBI" id="CHEBI:29105"/>
    </ligand>
</feature>
<keyword evidence="3 10" id="KW-0479">Metal-binding</keyword>
<dbReference type="EC" id="3.6.1.-" evidence="10"/>
<comment type="caution">
    <text evidence="13">The sequence shown here is derived from an EMBL/GenBank/DDBJ whole genome shotgun (WGS) entry which is preliminary data.</text>
</comment>
<sequence length="303" mass="35427">MIKISTTSTIGRVLYKIKGFYYIENEEKNIFECKLKGINKRINRKDNCVVGDIVEFDPREKIINKILERKNILKRPLVANIDLLGIVFSIKSPNFDMERFNLLLLDCFYYNVKPFVIINKIDLVNNKELKIFKNSLSFLKNLNIDVFYISTITENIDTIKEYTKNKVTAFGGPSGVGKSTIINLLQNEKELETGEISKKLSRGRHTTKGATILHLNYGGYIIDTPGFSSLELPNIRNEKELLELFSEFYEYSINCKFNNCLHINEPNCYIKDLVEKNKLSKIRYDFYIKTYNTLKNERWNKYD</sequence>
<comment type="subcellular location">
    <subcellularLocation>
        <location evidence="10">Cytoplasm</location>
    </subcellularLocation>
</comment>
<dbReference type="GO" id="GO:0042274">
    <property type="term" value="P:ribosomal small subunit biogenesis"/>
    <property type="evidence" value="ECO:0007669"/>
    <property type="project" value="UniProtKB-UniRule"/>
</dbReference>
<comment type="similarity">
    <text evidence="10">Belongs to the TRAFAC class YlqF/YawG GTPase family. RsgA subfamily.</text>
</comment>
<feature type="binding site" evidence="10">
    <location>
        <position position="262"/>
    </location>
    <ligand>
        <name>Zn(2+)</name>
        <dbReference type="ChEBI" id="CHEBI:29105"/>
    </ligand>
</feature>
<dbReference type="InterPro" id="IPR010914">
    <property type="entry name" value="RsgA_GTPase_dom"/>
</dbReference>
<dbReference type="GO" id="GO:0005737">
    <property type="term" value="C:cytoplasm"/>
    <property type="evidence" value="ECO:0007669"/>
    <property type="project" value="UniProtKB-SubCell"/>
</dbReference>
<dbReference type="NCBIfam" id="TIGR00157">
    <property type="entry name" value="ribosome small subunit-dependent GTPase A"/>
    <property type="match status" value="1"/>
</dbReference>
<comment type="cofactor">
    <cofactor evidence="10">
        <name>Zn(2+)</name>
        <dbReference type="ChEBI" id="CHEBI:29105"/>
    </cofactor>
    <text evidence="10">Binds 1 zinc ion per subunit.</text>
</comment>
<dbReference type="PANTHER" id="PTHR32120">
    <property type="entry name" value="SMALL RIBOSOMAL SUBUNIT BIOGENESIS GTPASE RSGA"/>
    <property type="match status" value="1"/>
</dbReference>
<evidence type="ECO:0000256" key="9">
    <source>
        <dbReference type="ARBA" id="ARBA00023134"/>
    </source>
</evidence>
<dbReference type="Gene3D" id="3.40.50.300">
    <property type="entry name" value="P-loop containing nucleotide triphosphate hydrolases"/>
    <property type="match status" value="1"/>
</dbReference>
<evidence type="ECO:0000256" key="8">
    <source>
        <dbReference type="ARBA" id="ARBA00022884"/>
    </source>
</evidence>
<dbReference type="InterPro" id="IPR027417">
    <property type="entry name" value="P-loop_NTPase"/>
</dbReference>
<comment type="subunit">
    <text evidence="10">Monomer. Associates with 30S ribosomal subunit, binds 16S rRNA.</text>
</comment>